<dbReference type="Proteomes" id="UP000199223">
    <property type="component" value="Unassembled WGS sequence"/>
</dbReference>
<evidence type="ECO:0000313" key="1">
    <source>
        <dbReference type="EMBL" id="SEI66963.1"/>
    </source>
</evidence>
<evidence type="ECO:0008006" key="3">
    <source>
        <dbReference type="Google" id="ProtNLM"/>
    </source>
</evidence>
<protein>
    <recommendedName>
        <fullName evidence="3">Phage major tail protein, phi13 family</fullName>
    </recommendedName>
</protein>
<dbReference type="OrthoDB" id="69239at2"/>
<dbReference type="STRING" id="856736.SAMN04488058_101295"/>
<gene>
    <name evidence="1" type="ORF">SAMN04488058_101295</name>
</gene>
<dbReference type="AlphaFoldDB" id="A0A1H6SGA5"/>
<reference evidence="2" key="1">
    <citation type="submission" date="2016-10" db="EMBL/GenBank/DDBJ databases">
        <authorList>
            <person name="Varghese N."/>
            <person name="Submissions S."/>
        </authorList>
    </citation>
    <scope>NUCLEOTIDE SEQUENCE [LARGE SCALE GENOMIC DNA]</scope>
    <source>
        <strain evidence="2">CGMCC 1.10218</strain>
    </source>
</reference>
<name>A0A1H6SGA5_9DEIO</name>
<organism evidence="1 2">
    <name type="scientific">Deinococcus reticulitermitis</name>
    <dbReference type="NCBI Taxonomy" id="856736"/>
    <lineage>
        <taxon>Bacteria</taxon>
        <taxon>Thermotogati</taxon>
        <taxon>Deinococcota</taxon>
        <taxon>Deinococci</taxon>
        <taxon>Deinococcales</taxon>
        <taxon>Deinococcaceae</taxon>
        <taxon>Deinococcus</taxon>
    </lineage>
</organism>
<keyword evidence="2" id="KW-1185">Reference proteome</keyword>
<sequence length="221" mass="22532">MLTLSNTATATLPANAAGSGQILYFNPISPAGLGTGGAFLDLGYFPADTRISPNAEVNREELRAAGRESAATVLLANPVTSASIGYEFGVLTPDADVRALHAGAGAVVGTGAGLTTARAYTINPESAVTGRWVFVKKRPGGSATVIWHPRVQLSANGEAGGDAGSEVLNFVATVQAHTYTPAAAFDGMATAINQYGARFEVPDAATLDALLTALDDEALPE</sequence>
<dbReference type="RefSeq" id="WP_092262734.1">
    <property type="nucleotide sequence ID" value="NZ_FNZA01000001.1"/>
</dbReference>
<evidence type="ECO:0000313" key="2">
    <source>
        <dbReference type="Proteomes" id="UP000199223"/>
    </source>
</evidence>
<accession>A0A1H6SGA5</accession>
<proteinExistence type="predicted"/>
<dbReference type="EMBL" id="FNZA01000001">
    <property type="protein sequence ID" value="SEI66963.1"/>
    <property type="molecule type" value="Genomic_DNA"/>
</dbReference>